<feature type="domain" description="N-acetyltransferase" evidence="9">
    <location>
        <begin position="300"/>
        <end position="446"/>
    </location>
</feature>
<dbReference type="GO" id="GO:0006526">
    <property type="term" value="P:L-arginine biosynthetic process"/>
    <property type="evidence" value="ECO:0007669"/>
    <property type="project" value="UniProtKB-UniRule"/>
</dbReference>
<dbReference type="PIRSF" id="PIRSF000423">
    <property type="entry name" value="ArgA"/>
    <property type="match status" value="1"/>
</dbReference>
<evidence type="ECO:0000256" key="2">
    <source>
        <dbReference type="ARBA" id="ARBA00009145"/>
    </source>
</evidence>
<evidence type="ECO:0000259" key="9">
    <source>
        <dbReference type="PROSITE" id="PS51186"/>
    </source>
</evidence>
<dbReference type="InterPro" id="IPR033719">
    <property type="entry name" value="NAGS_kin"/>
</dbReference>
<gene>
    <name evidence="8" type="primary">argA</name>
    <name evidence="10" type="ORF">ADIMK_2503</name>
</gene>
<proteinExistence type="inferred from homology"/>
<evidence type="ECO:0000256" key="5">
    <source>
        <dbReference type="ARBA" id="ARBA00022679"/>
    </source>
</evidence>
<comment type="miscellaneous">
    <text evidence="8">In bacteria which possess the bifunctional enzyme ornithine acetyltransferase/N-acetylglutamate synthase (ArgJ), ArgA fulfills an anaplerotic role.</text>
</comment>
<comment type="similarity">
    <text evidence="2 8">Belongs to the acetyltransferase family. ArgA subfamily.</text>
</comment>
<dbReference type="PATRIC" id="fig|1232683.4.peg.2456"/>
<dbReference type="eggNOG" id="COG0548">
    <property type="taxonomic scope" value="Bacteria"/>
</dbReference>
<evidence type="ECO:0000256" key="6">
    <source>
        <dbReference type="ARBA" id="ARBA00023315"/>
    </source>
</evidence>
<protein>
    <recommendedName>
        <fullName evidence="8">Amino-acid acetyltransferase</fullName>
        <ecNumber evidence="8">2.3.1.1</ecNumber>
    </recommendedName>
    <alternativeName>
        <fullName evidence="8">N-acetylglutamate synthase</fullName>
        <shortName evidence="8">AGS</shortName>
        <shortName evidence="8">NAGS</shortName>
    </alternativeName>
</protein>
<comment type="caution">
    <text evidence="10">The sequence shown here is derived from an EMBL/GenBank/DDBJ whole genome shotgun (WGS) entry which is preliminary data.</text>
</comment>
<organism evidence="10 11">
    <name type="scientific">Marinobacterium lacunae</name>
    <dbReference type="NCBI Taxonomy" id="1232683"/>
    <lineage>
        <taxon>Bacteria</taxon>
        <taxon>Pseudomonadati</taxon>
        <taxon>Pseudomonadota</taxon>
        <taxon>Gammaproteobacteria</taxon>
        <taxon>Oceanospirillales</taxon>
        <taxon>Oceanospirillaceae</taxon>
        <taxon>Marinobacterium</taxon>
    </lineage>
</organism>
<dbReference type="Gene3D" id="3.40.630.30">
    <property type="match status" value="1"/>
</dbReference>
<dbReference type="SUPFAM" id="SSF53633">
    <property type="entry name" value="Carbamate kinase-like"/>
    <property type="match status" value="1"/>
</dbReference>
<dbReference type="eggNOG" id="COG1246">
    <property type="taxonomic scope" value="Bacteria"/>
</dbReference>
<keyword evidence="11" id="KW-1185">Reference proteome</keyword>
<reference evidence="10 11" key="1">
    <citation type="submission" date="2014-04" db="EMBL/GenBank/DDBJ databases">
        <title>Marinobacterium kochiensis sp. nov., isolated from sediment sample collected from Kochi backwaters in Kerala, India.</title>
        <authorList>
            <person name="Singh A."/>
            <person name="Pinnaka A.K."/>
        </authorList>
    </citation>
    <scope>NUCLEOTIDE SEQUENCE [LARGE SCALE GENOMIC DNA]</scope>
    <source>
        <strain evidence="10 11">AK27</strain>
    </source>
</reference>
<evidence type="ECO:0000313" key="10">
    <source>
        <dbReference type="EMBL" id="KEA63360.1"/>
    </source>
</evidence>
<evidence type="ECO:0000256" key="1">
    <source>
        <dbReference type="ARBA" id="ARBA00004925"/>
    </source>
</evidence>
<dbReference type="AlphaFoldDB" id="A0A081FXV5"/>
<dbReference type="EC" id="2.3.1.1" evidence="8"/>
<dbReference type="Proteomes" id="UP000028252">
    <property type="component" value="Unassembled WGS sequence"/>
</dbReference>
<dbReference type="Pfam" id="PF00696">
    <property type="entry name" value="AA_kinase"/>
    <property type="match status" value="1"/>
</dbReference>
<dbReference type="STRING" id="1232683.ADIMK_2503"/>
<evidence type="ECO:0000313" key="11">
    <source>
        <dbReference type="Proteomes" id="UP000028252"/>
    </source>
</evidence>
<keyword evidence="5 8" id="KW-0808">Transferase</keyword>
<evidence type="ECO:0000256" key="7">
    <source>
        <dbReference type="ARBA" id="ARBA00048372"/>
    </source>
</evidence>
<dbReference type="PANTHER" id="PTHR30602">
    <property type="entry name" value="AMINO-ACID ACETYLTRANSFERASE"/>
    <property type="match status" value="1"/>
</dbReference>
<dbReference type="PANTHER" id="PTHR30602:SF12">
    <property type="entry name" value="AMINO-ACID ACETYLTRANSFERASE NAGS1, CHLOROPLASTIC-RELATED"/>
    <property type="match status" value="1"/>
</dbReference>
<dbReference type="CDD" id="cd04237">
    <property type="entry name" value="AAK_NAGS-ABP"/>
    <property type="match status" value="1"/>
</dbReference>
<dbReference type="HAMAP" id="MF_01105">
    <property type="entry name" value="N_acetyl_glu_synth"/>
    <property type="match status" value="1"/>
</dbReference>
<dbReference type="Pfam" id="PF00583">
    <property type="entry name" value="Acetyltransf_1"/>
    <property type="match status" value="1"/>
</dbReference>
<keyword evidence="4 8" id="KW-0028">Amino-acid biosynthesis</keyword>
<comment type="subcellular location">
    <subcellularLocation>
        <location evidence="8">Cytoplasm</location>
    </subcellularLocation>
</comment>
<dbReference type="NCBIfam" id="TIGR01890">
    <property type="entry name" value="N-Ac-Glu-synth"/>
    <property type="match status" value="1"/>
</dbReference>
<evidence type="ECO:0000256" key="4">
    <source>
        <dbReference type="ARBA" id="ARBA00022605"/>
    </source>
</evidence>
<dbReference type="UniPathway" id="UPA00068">
    <property type="reaction ID" value="UER00106"/>
</dbReference>
<name>A0A081FXV5_9GAMM</name>
<dbReference type="EMBL" id="JMQN01000039">
    <property type="protein sequence ID" value="KEA63360.1"/>
    <property type="molecule type" value="Genomic_DNA"/>
</dbReference>
<comment type="catalytic activity">
    <reaction evidence="7 8">
        <text>L-glutamate + acetyl-CoA = N-acetyl-L-glutamate + CoA + H(+)</text>
        <dbReference type="Rhea" id="RHEA:24292"/>
        <dbReference type="ChEBI" id="CHEBI:15378"/>
        <dbReference type="ChEBI" id="CHEBI:29985"/>
        <dbReference type="ChEBI" id="CHEBI:44337"/>
        <dbReference type="ChEBI" id="CHEBI:57287"/>
        <dbReference type="ChEBI" id="CHEBI:57288"/>
        <dbReference type="EC" id="2.3.1.1"/>
    </reaction>
</comment>
<dbReference type="GO" id="GO:0005737">
    <property type="term" value="C:cytoplasm"/>
    <property type="evidence" value="ECO:0007669"/>
    <property type="project" value="UniProtKB-SubCell"/>
</dbReference>
<keyword evidence="3 8" id="KW-0055">Arginine biosynthesis</keyword>
<dbReference type="PROSITE" id="PS51186">
    <property type="entry name" value="GNAT"/>
    <property type="match status" value="1"/>
</dbReference>
<dbReference type="InterPro" id="IPR016181">
    <property type="entry name" value="Acyl_CoA_acyltransferase"/>
</dbReference>
<dbReference type="OrthoDB" id="9802238at2"/>
<dbReference type="NCBIfam" id="NF003641">
    <property type="entry name" value="PRK05279.1"/>
    <property type="match status" value="1"/>
</dbReference>
<dbReference type="GO" id="GO:0004042">
    <property type="term" value="F:L-glutamate N-acetyltransferase activity"/>
    <property type="evidence" value="ECO:0007669"/>
    <property type="project" value="UniProtKB-UniRule"/>
</dbReference>
<dbReference type="InterPro" id="IPR000182">
    <property type="entry name" value="GNAT_dom"/>
</dbReference>
<dbReference type="CDD" id="cd04301">
    <property type="entry name" value="NAT_SF"/>
    <property type="match status" value="1"/>
</dbReference>
<evidence type="ECO:0000256" key="8">
    <source>
        <dbReference type="HAMAP-Rule" id="MF_01105"/>
    </source>
</evidence>
<keyword evidence="8" id="KW-0963">Cytoplasm</keyword>
<dbReference type="RefSeq" id="WP_036188648.1">
    <property type="nucleotide sequence ID" value="NZ_JMQN01000039.1"/>
</dbReference>
<dbReference type="InterPro" id="IPR010167">
    <property type="entry name" value="NH2A_AcTrfase"/>
</dbReference>
<comment type="pathway">
    <text evidence="1 8">Amino-acid biosynthesis; L-arginine biosynthesis; N(2)-acetyl-L-ornithine from L-glutamate: step 1/4.</text>
</comment>
<keyword evidence="6 8" id="KW-0012">Acyltransferase</keyword>
<dbReference type="Gene3D" id="3.40.1160.10">
    <property type="entry name" value="Acetylglutamate kinase-like"/>
    <property type="match status" value="1"/>
</dbReference>
<dbReference type="InterPro" id="IPR036393">
    <property type="entry name" value="AceGlu_kinase-like_sf"/>
</dbReference>
<accession>A0A081FXV5</accession>
<sequence>MNDTTQDFVNWFRHSSPYIHAHRGKTFVVMLGGEAINDTHLASIVHDIALLNSLDVRLVLVHGARPQIDERTREAGLETRLHHDQRVTDSETLRCVIEAVGRVRTEIEAQLSMGLANTPMHGARIRVCSGNFITARPLGVLDGVDMGHTGELRRVDHQAIKQQLDMDNIVLISNLGYSPTGEIFNLSVEEVATGAAVALNADKLILFGQQEGIYDSSGELRSELLAETARRLVHHYSTRVSAEPEKPWSEMACLLQAAADACDKGIPRCHLVSHAQDGALLIELFTRDGTGTMISKESYEQVRAADIEDVGGILELIAPLEERGVLVRRSRELLESEIERFSIVVRDGAIIGCAALYPFADEAIGELACVVISGDYRGGNRGDLLLEHIEDMAKEQGLKQLFVLTTRTAHWFLERGFKPAPLEALPSRKKELYNFQRNSKVFIKTL</sequence>
<evidence type="ECO:0000256" key="3">
    <source>
        <dbReference type="ARBA" id="ARBA00022571"/>
    </source>
</evidence>
<dbReference type="InterPro" id="IPR001048">
    <property type="entry name" value="Asp/Glu/Uridylate_kinase"/>
</dbReference>
<dbReference type="SUPFAM" id="SSF55729">
    <property type="entry name" value="Acyl-CoA N-acyltransferases (Nat)"/>
    <property type="match status" value="1"/>
</dbReference>